<evidence type="ECO:0000313" key="3">
    <source>
        <dbReference type="Proteomes" id="UP001501079"/>
    </source>
</evidence>
<keyword evidence="3" id="KW-1185">Reference proteome</keyword>
<dbReference type="PROSITE" id="PS51747">
    <property type="entry name" value="CYT_DCMP_DEAMINASES_2"/>
    <property type="match status" value="1"/>
</dbReference>
<name>A0ABP7ZST3_9MICO</name>
<dbReference type="Gene3D" id="3.40.140.10">
    <property type="entry name" value="Cytidine Deaminase, domain 2"/>
    <property type="match status" value="1"/>
</dbReference>
<evidence type="ECO:0000313" key="2">
    <source>
        <dbReference type="EMBL" id="GAA4169636.1"/>
    </source>
</evidence>
<dbReference type="InterPro" id="IPR002125">
    <property type="entry name" value="CMP_dCMP_dom"/>
</dbReference>
<sequence>MSDRPPLARPADMDDADADLLAVARELLESGYRAGRHEVATAWRLSDGTVVTGIHVDGSARRSAVCAEGVAAGNAIAYAAGNGTSAEVMAIVSVLRRPSGSWHVIEPCGVCAELITDYWPRARVWVGRGGAIVPFEARDLLPAKHDRLW</sequence>
<proteinExistence type="predicted"/>
<gene>
    <name evidence="2" type="ORF">GCM10022287_06360</name>
</gene>
<reference evidence="3" key="1">
    <citation type="journal article" date="2019" name="Int. J. Syst. Evol. Microbiol.">
        <title>The Global Catalogue of Microorganisms (GCM) 10K type strain sequencing project: providing services to taxonomists for standard genome sequencing and annotation.</title>
        <authorList>
            <consortium name="The Broad Institute Genomics Platform"/>
            <consortium name="The Broad Institute Genome Sequencing Center for Infectious Disease"/>
            <person name="Wu L."/>
            <person name="Ma J."/>
        </authorList>
    </citation>
    <scope>NUCLEOTIDE SEQUENCE [LARGE SCALE GENOMIC DNA]</scope>
    <source>
        <strain evidence="3">JCM 17591</strain>
    </source>
</reference>
<dbReference type="SUPFAM" id="SSF53927">
    <property type="entry name" value="Cytidine deaminase-like"/>
    <property type="match status" value="1"/>
</dbReference>
<dbReference type="Proteomes" id="UP001501079">
    <property type="component" value="Unassembled WGS sequence"/>
</dbReference>
<dbReference type="EMBL" id="BAABBW010000001">
    <property type="protein sequence ID" value="GAA4169636.1"/>
    <property type="molecule type" value="Genomic_DNA"/>
</dbReference>
<organism evidence="2 3">
    <name type="scientific">Gryllotalpicola koreensis</name>
    <dbReference type="NCBI Taxonomy" id="993086"/>
    <lineage>
        <taxon>Bacteria</taxon>
        <taxon>Bacillati</taxon>
        <taxon>Actinomycetota</taxon>
        <taxon>Actinomycetes</taxon>
        <taxon>Micrococcales</taxon>
        <taxon>Microbacteriaceae</taxon>
        <taxon>Gryllotalpicola</taxon>
    </lineage>
</organism>
<comment type="caution">
    <text evidence="2">The sequence shown here is derived from an EMBL/GenBank/DDBJ whole genome shotgun (WGS) entry which is preliminary data.</text>
</comment>
<accession>A0ABP7ZST3</accession>
<protein>
    <submittedName>
        <fullName evidence="2">Cytidine deaminase</fullName>
    </submittedName>
</protein>
<feature type="domain" description="CMP/dCMP-type deaminase" evidence="1">
    <location>
        <begin position="15"/>
        <end position="148"/>
    </location>
</feature>
<evidence type="ECO:0000259" key="1">
    <source>
        <dbReference type="PROSITE" id="PS51747"/>
    </source>
</evidence>
<dbReference type="InterPro" id="IPR016193">
    <property type="entry name" value="Cytidine_deaminase-like"/>
</dbReference>